<organism evidence="8">
    <name type="scientific">Opuntia streptacantha</name>
    <name type="common">Prickly pear cactus</name>
    <name type="synonym">Opuntia cardona</name>
    <dbReference type="NCBI Taxonomy" id="393608"/>
    <lineage>
        <taxon>Eukaryota</taxon>
        <taxon>Viridiplantae</taxon>
        <taxon>Streptophyta</taxon>
        <taxon>Embryophyta</taxon>
        <taxon>Tracheophyta</taxon>
        <taxon>Spermatophyta</taxon>
        <taxon>Magnoliopsida</taxon>
        <taxon>eudicotyledons</taxon>
        <taxon>Gunneridae</taxon>
        <taxon>Pentapetalae</taxon>
        <taxon>Caryophyllales</taxon>
        <taxon>Cactineae</taxon>
        <taxon>Cactaceae</taxon>
        <taxon>Opuntioideae</taxon>
        <taxon>Opuntia</taxon>
    </lineage>
</organism>
<reference evidence="8" key="1">
    <citation type="journal article" date="2013" name="J. Plant Res.">
        <title>Effect of fungi and light on seed germination of three Opuntia species from semiarid lands of central Mexico.</title>
        <authorList>
            <person name="Delgado-Sanchez P."/>
            <person name="Jimenez-Bremont J.F."/>
            <person name="Guerrero-Gonzalez Mde L."/>
            <person name="Flores J."/>
        </authorList>
    </citation>
    <scope>NUCLEOTIDE SEQUENCE</scope>
    <source>
        <tissue evidence="8">Cladode</tissue>
    </source>
</reference>
<comment type="subcellular location">
    <subcellularLocation>
        <location evidence="1">Nucleus</location>
    </subcellularLocation>
</comment>
<proteinExistence type="predicted"/>
<dbReference type="GO" id="GO:0003677">
    <property type="term" value="F:DNA binding"/>
    <property type="evidence" value="ECO:0007669"/>
    <property type="project" value="UniProtKB-KW"/>
</dbReference>
<dbReference type="GO" id="GO:0005634">
    <property type="term" value="C:nucleus"/>
    <property type="evidence" value="ECO:0007669"/>
    <property type="project" value="UniProtKB-SubCell"/>
</dbReference>
<dbReference type="AlphaFoldDB" id="A0A7C8ZG58"/>
<evidence type="ECO:0000259" key="7">
    <source>
        <dbReference type="PROSITE" id="PS50863"/>
    </source>
</evidence>
<dbReference type="PANTHER" id="PTHR31920:SF145">
    <property type="entry name" value="B3 DOMAIN-CONTAINING PROTEIN REM20-LIKE ISOFORM X1"/>
    <property type="match status" value="1"/>
</dbReference>
<feature type="domain" description="TF-B3" evidence="7">
    <location>
        <begin position="25"/>
        <end position="103"/>
    </location>
</feature>
<dbReference type="PROSITE" id="PS50863">
    <property type="entry name" value="B3"/>
    <property type="match status" value="1"/>
</dbReference>
<dbReference type="CDD" id="cd10017">
    <property type="entry name" value="B3_DNA"/>
    <property type="match status" value="1"/>
</dbReference>
<keyword evidence="3" id="KW-0238">DNA-binding</keyword>
<evidence type="ECO:0000256" key="6">
    <source>
        <dbReference type="SAM" id="MobiDB-lite"/>
    </source>
</evidence>
<keyword evidence="5" id="KW-0539">Nucleus</keyword>
<feature type="compositionally biased region" description="Acidic residues" evidence="6">
    <location>
        <begin position="122"/>
        <end position="140"/>
    </location>
</feature>
<evidence type="ECO:0000256" key="5">
    <source>
        <dbReference type="ARBA" id="ARBA00023242"/>
    </source>
</evidence>
<accession>A0A7C8ZG58</accession>
<dbReference type="Pfam" id="PF02362">
    <property type="entry name" value="B3"/>
    <property type="match status" value="1"/>
</dbReference>
<evidence type="ECO:0000256" key="2">
    <source>
        <dbReference type="ARBA" id="ARBA00023015"/>
    </source>
</evidence>
<dbReference type="InterPro" id="IPR015300">
    <property type="entry name" value="DNA-bd_pseudobarrel_sf"/>
</dbReference>
<dbReference type="SUPFAM" id="SSF101936">
    <property type="entry name" value="DNA-binding pseudobarrel domain"/>
    <property type="match status" value="1"/>
</dbReference>
<dbReference type="PANTHER" id="PTHR31920">
    <property type="entry name" value="B3 DOMAIN-CONTAINING"/>
    <property type="match status" value="1"/>
</dbReference>
<evidence type="ECO:0000256" key="4">
    <source>
        <dbReference type="ARBA" id="ARBA00023163"/>
    </source>
</evidence>
<evidence type="ECO:0000256" key="1">
    <source>
        <dbReference type="ARBA" id="ARBA00004123"/>
    </source>
</evidence>
<name>A0A7C8ZG58_OPUST</name>
<sequence>MNSSTNKKYPEFFQVFLPEHSSCSLRIPDAFLECLDHKIPKKVILRHCSGDHWPVEVLETEEGVFFQKDWPKIVSKYSLQVGDFLVFKYNGHHVFDLLILGNTGCEKEQIGASLGNRHEMQEDNDLQTEENEEEEGVEAR</sequence>
<evidence type="ECO:0000313" key="8">
    <source>
        <dbReference type="EMBL" id="MBA4641253.1"/>
    </source>
</evidence>
<dbReference type="InterPro" id="IPR050655">
    <property type="entry name" value="Plant_B3_domain"/>
</dbReference>
<keyword evidence="2" id="KW-0805">Transcription regulation</keyword>
<reference evidence="8" key="2">
    <citation type="submission" date="2020-07" db="EMBL/GenBank/DDBJ databases">
        <authorList>
            <person name="Vera ALvarez R."/>
            <person name="Arias-Moreno D.M."/>
            <person name="Jimenez-Jacinto V."/>
            <person name="Jimenez-Bremont J.F."/>
            <person name="Swaminathan K."/>
            <person name="Moose S.P."/>
            <person name="Guerrero-Gonzalez M.L."/>
            <person name="Marino-Ramirez L."/>
            <person name="Landsman D."/>
            <person name="Rodriguez-Kessler M."/>
            <person name="Delgado-Sanchez P."/>
        </authorList>
    </citation>
    <scope>NUCLEOTIDE SEQUENCE</scope>
    <source>
        <tissue evidence="8">Cladode</tissue>
    </source>
</reference>
<dbReference type="InterPro" id="IPR003340">
    <property type="entry name" value="B3_DNA-bd"/>
</dbReference>
<dbReference type="SMART" id="SM01019">
    <property type="entry name" value="B3"/>
    <property type="match status" value="1"/>
</dbReference>
<keyword evidence="4" id="KW-0804">Transcription</keyword>
<protein>
    <recommendedName>
        <fullName evidence="7">TF-B3 domain-containing protein</fullName>
    </recommendedName>
</protein>
<evidence type="ECO:0000256" key="3">
    <source>
        <dbReference type="ARBA" id="ARBA00023125"/>
    </source>
</evidence>
<dbReference type="Gene3D" id="2.40.330.10">
    <property type="entry name" value="DNA-binding pseudobarrel domain"/>
    <property type="match status" value="1"/>
</dbReference>
<dbReference type="EMBL" id="GISG01123374">
    <property type="protein sequence ID" value="MBA4641253.1"/>
    <property type="molecule type" value="Transcribed_RNA"/>
</dbReference>
<feature type="region of interest" description="Disordered" evidence="6">
    <location>
        <begin position="113"/>
        <end position="140"/>
    </location>
</feature>